<dbReference type="InterPro" id="IPR051815">
    <property type="entry name" value="Molybdate_resp_trans_reg"/>
</dbReference>
<dbReference type="InterPro" id="IPR036390">
    <property type="entry name" value="WH_DNA-bd_sf"/>
</dbReference>
<name>A0A9D9DUE2_9FIRM</name>
<organism evidence="1 2">
    <name type="scientific">Candidatus Fimicola merdigallinarum</name>
    <dbReference type="NCBI Taxonomy" id="2840819"/>
    <lineage>
        <taxon>Bacteria</taxon>
        <taxon>Bacillati</taxon>
        <taxon>Bacillota</taxon>
        <taxon>Clostridia</taxon>
        <taxon>Lachnospirales</taxon>
        <taxon>Lachnospiraceae</taxon>
        <taxon>Lachnospiraceae incertae sedis</taxon>
        <taxon>Candidatus Fimicola</taxon>
    </lineage>
</organism>
<proteinExistence type="predicted"/>
<accession>A0A9D9DUE2</accession>
<dbReference type="PANTHER" id="PTHR30432">
    <property type="entry name" value="TRANSCRIPTIONAL REGULATOR MODE"/>
    <property type="match status" value="1"/>
</dbReference>
<comment type="caution">
    <text evidence="1">The sequence shown here is derived from an EMBL/GenBank/DDBJ whole genome shotgun (WGS) entry which is preliminary data.</text>
</comment>
<dbReference type="SUPFAM" id="SSF46785">
    <property type="entry name" value="Winged helix' DNA-binding domain"/>
    <property type="match status" value="1"/>
</dbReference>
<dbReference type="Proteomes" id="UP000823611">
    <property type="component" value="Unassembled WGS sequence"/>
</dbReference>
<dbReference type="PANTHER" id="PTHR30432:SF1">
    <property type="entry name" value="DNA-BINDING TRANSCRIPTIONAL DUAL REGULATOR MODE"/>
    <property type="match status" value="1"/>
</dbReference>
<dbReference type="InterPro" id="IPR036388">
    <property type="entry name" value="WH-like_DNA-bd_sf"/>
</dbReference>
<protein>
    <submittedName>
        <fullName evidence="1">LysR family transcriptional regulator</fullName>
    </submittedName>
</protein>
<gene>
    <name evidence="1" type="ORF">IAC55_02440</name>
</gene>
<evidence type="ECO:0000313" key="2">
    <source>
        <dbReference type="Proteomes" id="UP000823611"/>
    </source>
</evidence>
<sequence length="113" mass="12690">MNDDDMKVKLSLRIFNNENKAFGPGIARLLQLIESEGSLHKASKTMNIAYSKAWKILKESEKALGFELVEGKRGGVDGGGSKLSKKGSEILDKYIKFSQRAEEEVEKIFTEFF</sequence>
<evidence type="ECO:0000313" key="1">
    <source>
        <dbReference type="EMBL" id="MBO8434169.1"/>
    </source>
</evidence>
<dbReference type="AlphaFoldDB" id="A0A9D9DUE2"/>
<reference evidence="1" key="2">
    <citation type="journal article" date="2021" name="PeerJ">
        <title>Extensive microbial diversity within the chicken gut microbiome revealed by metagenomics and culture.</title>
        <authorList>
            <person name="Gilroy R."/>
            <person name="Ravi A."/>
            <person name="Getino M."/>
            <person name="Pursley I."/>
            <person name="Horton D.L."/>
            <person name="Alikhan N.F."/>
            <person name="Baker D."/>
            <person name="Gharbi K."/>
            <person name="Hall N."/>
            <person name="Watson M."/>
            <person name="Adriaenssens E.M."/>
            <person name="Foster-Nyarko E."/>
            <person name="Jarju S."/>
            <person name="Secka A."/>
            <person name="Antonio M."/>
            <person name="Oren A."/>
            <person name="Chaudhuri R.R."/>
            <person name="La Ragione R."/>
            <person name="Hildebrand F."/>
            <person name="Pallen M.J."/>
        </authorList>
    </citation>
    <scope>NUCLEOTIDE SEQUENCE</scope>
    <source>
        <strain evidence="1">F6-4510</strain>
    </source>
</reference>
<dbReference type="Gene3D" id="1.10.10.10">
    <property type="entry name" value="Winged helix-like DNA-binding domain superfamily/Winged helix DNA-binding domain"/>
    <property type="match status" value="1"/>
</dbReference>
<reference evidence="1" key="1">
    <citation type="submission" date="2020-10" db="EMBL/GenBank/DDBJ databases">
        <authorList>
            <person name="Gilroy R."/>
        </authorList>
    </citation>
    <scope>NUCLEOTIDE SEQUENCE</scope>
    <source>
        <strain evidence="1">F6-4510</strain>
    </source>
</reference>
<dbReference type="EMBL" id="JADIMX010000048">
    <property type="protein sequence ID" value="MBO8434169.1"/>
    <property type="molecule type" value="Genomic_DNA"/>
</dbReference>